<feature type="domain" description="HTH lacI-type" evidence="4">
    <location>
        <begin position="4"/>
        <end position="58"/>
    </location>
</feature>
<evidence type="ECO:0000256" key="1">
    <source>
        <dbReference type="ARBA" id="ARBA00023015"/>
    </source>
</evidence>
<dbReference type="InterPro" id="IPR001761">
    <property type="entry name" value="Peripla_BP/Lac1_sug-bd_dom"/>
</dbReference>
<dbReference type="InterPro" id="IPR028082">
    <property type="entry name" value="Peripla_BP_I"/>
</dbReference>
<dbReference type="SUPFAM" id="SSF47413">
    <property type="entry name" value="lambda repressor-like DNA-binding domains"/>
    <property type="match status" value="1"/>
</dbReference>
<dbReference type="Pfam" id="PF00532">
    <property type="entry name" value="Peripla_BP_1"/>
    <property type="match status" value="1"/>
</dbReference>
<comment type="caution">
    <text evidence="5">The sequence shown here is derived from an EMBL/GenBank/DDBJ whole genome shotgun (WGS) entry which is preliminary data.</text>
</comment>
<dbReference type="InterPro" id="IPR000843">
    <property type="entry name" value="HTH_LacI"/>
</dbReference>
<protein>
    <submittedName>
        <fullName evidence="5">LacI family DNA-binding transcriptional regulator</fullName>
    </submittedName>
</protein>
<dbReference type="Proteomes" id="UP001597641">
    <property type="component" value="Unassembled WGS sequence"/>
</dbReference>
<sequence length="358" mass="40270">MKKVTIQDIAKELNISFSTVARALNDHPAISEATKKLVRKTAQRLNYRQNKLASSLRSGHSNTIGIMVPSLDVSFFSSVVHGIEKIMNENGYSILLYQSNESYESEKKGIETFLNSRVAGIIASVAKETQTHEHFAEIQRRRIPLLFFDRALEALQVPSVTIDDYKGGFLATEHLIRQGYKRIVHITAGQTIGIFKERLRGYVNALKLYDLPVDKNLILYGDFSLDFGRQCVKELYQNNIPFDAVFALEDFTAMGALQQLLDYKVHVPEEVGVIGFANESFGALVTPGLSSIDQQTVHMGEAAAELFLKMLRSEDLYNNLPERIVLAPHLIARASTARRDNSKFSRQYPQESEGEQLI</sequence>
<keyword evidence="1" id="KW-0805">Transcription regulation</keyword>
<reference evidence="6" key="1">
    <citation type="journal article" date="2019" name="Int. J. Syst. Evol. Microbiol.">
        <title>The Global Catalogue of Microorganisms (GCM) 10K type strain sequencing project: providing services to taxonomists for standard genome sequencing and annotation.</title>
        <authorList>
            <consortium name="The Broad Institute Genomics Platform"/>
            <consortium name="The Broad Institute Genome Sequencing Center for Infectious Disease"/>
            <person name="Wu L."/>
            <person name="Ma J."/>
        </authorList>
    </citation>
    <scope>NUCLEOTIDE SEQUENCE [LARGE SCALE GENOMIC DNA]</scope>
    <source>
        <strain evidence="6">KCTC 23984</strain>
    </source>
</reference>
<dbReference type="SMART" id="SM00354">
    <property type="entry name" value="HTH_LACI"/>
    <property type="match status" value="1"/>
</dbReference>
<dbReference type="PROSITE" id="PS50932">
    <property type="entry name" value="HTH_LACI_2"/>
    <property type="match status" value="1"/>
</dbReference>
<dbReference type="InterPro" id="IPR010982">
    <property type="entry name" value="Lambda_DNA-bd_dom_sf"/>
</dbReference>
<dbReference type="EMBL" id="JBHUOX010000015">
    <property type="protein sequence ID" value="MFD3002342.1"/>
    <property type="molecule type" value="Genomic_DNA"/>
</dbReference>
<dbReference type="RefSeq" id="WP_377487682.1">
    <property type="nucleotide sequence ID" value="NZ_JBHUOX010000015.1"/>
</dbReference>
<proteinExistence type="predicted"/>
<organism evidence="5 6">
    <name type="scientific">Pontibacter toksunensis</name>
    <dbReference type="NCBI Taxonomy" id="1332631"/>
    <lineage>
        <taxon>Bacteria</taxon>
        <taxon>Pseudomonadati</taxon>
        <taxon>Bacteroidota</taxon>
        <taxon>Cytophagia</taxon>
        <taxon>Cytophagales</taxon>
        <taxon>Hymenobacteraceae</taxon>
        <taxon>Pontibacter</taxon>
    </lineage>
</organism>
<evidence type="ECO:0000259" key="4">
    <source>
        <dbReference type="PROSITE" id="PS50932"/>
    </source>
</evidence>
<dbReference type="Gene3D" id="3.40.50.2300">
    <property type="match status" value="2"/>
</dbReference>
<dbReference type="GO" id="GO:0003677">
    <property type="term" value="F:DNA binding"/>
    <property type="evidence" value="ECO:0007669"/>
    <property type="project" value="UniProtKB-KW"/>
</dbReference>
<evidence type="ECO:0000313" key="6">
    <source>
        <dbReference type="Proteomes" id="UP001597641"/>
    </source>
</evidence>
<dbReference type="SUPFAM" id="SSF53822">
    <property type="entry name" value="Periplasmic binding protein-like I"/>
    <property type="match status" value="1"/>
</dbReference>
<evidence type="ECO:0000313" key="5">
    <source>
        <dbReference type="EMBL" id="MFD3002342.1"/>
    </source>
</evidence>
<keyword evidence="6" id="KW-1185">Reference proteome</keyword>
<evidence type="ECO:0000256" key="3">
    <source>
        <dbReference type="ARBA" id="ARBA00023163"/>
    </source>
</evidence>
<dbReference type="PANTHER" id="PTHR30146">
    <property type="entry name" value="LACI-RELATED TRANSCRIPTIONAL REPRESSOR"/>
    <property type="match status" value="1"/>
</dbReference>
<dbReference type="PANTHER" id="PTHR30146:SF109">
    <property type="entry name" value="HTH-TYPE TRANSCRIPTIONAL REGULATOR GALS"/>
    <property type="match status" value="1"/>
</dbReference>
<dbReference type="Gene3D" id="1.10.260.40">
    <property type="entry name" value="lambda repressor-like DNA-binding domains"/>
    <property type="match status" value="1"/>
</dbReference>
<gene>
    <name evidence="5" type="ORF">ACFS7Z_18365</name>
</gene>
<dbReference type="Pfam" id="PF00356">
    <property type="entry name" value="LacI"/>
    <property type="match status" value="1"/>
</dbReference>
<name>A0ABW6BZ36_9BACT</name>
<keyword evidence="3" id="KW-0804">Transcription</keyword>
<dbReference type="CDD" id="cd06267">
    <property type="entry name" value="PBP1_LacI_sugar_binding-like"/>
    <property type="match status" value="1"/>
</dbReference>
<dbReference type="CDD" id="cd01392">
    <property type="entry name" value="HTH_LacI"/>
    <property type="match status" value="1"/>
</dbReference>
<evidence type="ECO:0000256" key="2">
    <source>
        <dbReference type="ARBA" id="ARBA00023125"/>
    </source>
</evidence>
<keyword evidence="2 5" id="KW-0238">DNA-binding</keyword>
<accession>A0ABW6BZ36</accession>